<dbReference type="OrthoDB" id="5997585at2"/>
<dbReference type="InterPro" id="IPR000182">
    <property type="entry name" value="GNAT_dom"/>
</dbReference>
<dbReference type="SUPFAM" id="SSF55729">
    <property type="entry name" value="Acyl-CoA N-acyltransferases (Nat)"/>
    <property type="match status" value="1"/>
</dbReference>
<reference evidence="4 5" key="1">
    <citation type="submission" date="2016-10" db="EMBL/GenBank/DDBJ databases">
        <authorList>
            <person name="de Groot N.N."/>
        </authorList>
    </citation>
    <scope>NUCLEOTIDE SEQUENCE [LARGE SCALE GENOMIC DNA]</scope>
    <source>
        <strain evidence="4 5">DSM 22788</strain>
    </source>
</reference>
<dbReference type="Gene3D" id="3.40.630.30">
    <property type="match status" value="1"/>
</dbReference>
<keyword evidence="1 4" id="KW-0808">Transferase</keyword>
<dbReference type="STRING" id="1079994.SAMN04488565_1406"/>
<name>A0A1H0Z3A1_9MICO</name>
<feature type="domain" description="N-acetyltransferase" evidence="3">
    <location>
        <begin position="1"/>
        <end position="165"/>
    </location>
</feature>
<organism evidence="4 5">
    <name type="scientific">Leucobacter chromiiresistens</name>
    <dbReference type="NCBI Taxonomy" id="1079994"/>
    <lineage>
        <taxon>Bacteria</taxon>
        <taxon>Bacillati</taxon>
        <taxon>Actinomycetota</taxon>
        <taxon>Actinomycetes</taxon>
        <taxon>Micrococcales</taxon>
        <taxon>Microbacteriaceae</taxon>
        <taxon>Leucobacter</taxon>
    </lineage>
</organism>
<evidence type="ECO:0000256" key="1">
    <source>
        <dbReference type="ARBA" id="ARBA00022679"/>
    </source>
</evidence>
<evidence type="ECO:0000256" key="2">
    <source>
        <dbReference type="ARBA" id="ARBA00023315"/>
    </source>
</evidence>
<dbReference type="PROSITE" id="PS51186">
    <property type="entry name" value="GNAT"/>
    <property type="match status" value="1"/>
</dbReference>
<sequence>MHIRQAEIDDAEELARLLNSIIAEGGKTAIDTPLSGPEFAEWFITGSHCISCLLADTDEGILGFQALERFHADLPNDMADIATFVTVSARGLGLGRSLSHATAAIAEGTGVQRIRAVIQRSNEDAIRYYRSVGFHDDTANRTSSSVALIRPTGLGVTLRMSSPSDFPSRLRDD</sequence>
<dbReference type="PANTHER" id="PTHR43877:SF2">
    <property type="entry name" value="AMINOALKYLPHOSPHONATE N-ACETYLTRANSFERASE-RELATED"/>
    <property type="match status" value="1"/>
</dbReference>
<evidence type="ECO:0000313" key="5">
    <source>
        <dbReference type="Proteomes" id="UP000182690"/>
    </source>
</evidence>
<dbReference type="GO" id="GO:0016747">
    <property type="term" value="F:acyltransferase activity, transferring groups other than amino-acyl groups"/>
    <property type="evidence" value="ECO:0007669"/>
    <property type="project" value="InterPro"/>
</dbReference>
<protein>
    <submittedName>
        <fullName evidence="4">L-amino acid N-acyltransferase YncA</fullName>
    </submittedName>
</protein>
<dbReference type="PANTHER" id="PTHR43877">
    <property type="entry name" value="AMINOALKYLPHOSPHONATE N-ACETYLTRANSFERASE-RELATED-RELATED"/>
    <property type="match status" value="1"/>
</dbReference>
<dbReference type="RefSeq" id="WP_010154777.1">
    <property type="nucleotide sequence ID" value="NZ_FNKB01000001.1"/>
</dbReference>
<dbReference type="InterPro" id="IPR050832">
    <property type="entry name" value="Bact_Acetyltransf"/>
</dbReference>
<dbReference type="AlphaFoldDB" id="A0A1H0Z3A1"/>
<evidence type="ECO:0000259" key="3">
    <source>
        <dbReference type="PROSITE" id="PS51186"/>
    </source>
</evidence>
<accession>A0A1H0Z3A1</accession>
<dbReference type="InterPro" id="IPR016181">
    <property type="entry name" value="Acyl_CoA_acyltransferase"/>
</dbReference>
<keyword evidence="2 4" id="KW-0012">Acyltransferase</keyword>
<proteinExistence type="predicted"/>
<gene>
    <name evidence="4" type="ORF">SAMN04488565_1406</name>
</gene>
<dbReference type="Pfam" id="PF00583">
    <property type="entry name" value="Acetyltransf_1"/>
    <property type="match status" value="1"/>
</dbReference>
<dbReference type="EMBL" id="FNKB01000001">
    <property type="protein sequence ID" value="SDQ21844.1"/>
    <property type="molecule type" value="Genomic_DNA"/>
</dbReference>
<dbReference type="Proteomes" id="UP000182690">
    <property type="component" value="Unassembled WGS sequence"/>
</dbReference>
<evidence type="ECO:0000313" key="4">
    <source>
        <dbReference type="EMBL" id="SDQ21844.1"/>
    </source>
</evidence>